<dbReference type="GO" id="GO:0016020">
    <property type="term" value="C:membrane"/>
    <property type="evidence" value="ECO:0007669"/>
    <property type="project" value="TreeGrafter"/>
</dbReference>
<dbReference type="GO" id="GO:0016747">
    <property type="term" value="F:acyltransferase activity, transferring groups other than amino-acyl groups"/>
    <property type="evidence" value="ECO:0007669"/>
    <property type="project" value="InterPro"/>
</dbReference>
<evidence type="ECO:0000256" key="1">
    <source>
        <dbReference type="SAM" id="Phobius"/>
    </source>
</evidence>
<proteinExistence type="predicted"/>
<protein>
    <submittedName>
        <fullName evidence="3">Acyltransferase 3</fullName>
    </submittedName>
</protein>
<dbReference type="AlphaFoldDB" id="S3HC77"/>
<keyword evidence="3" id="KW-0808">Transferase</keyword>
<keyword evidence="3" id="KW-0012">Acyltransferase</keyword>
<evidence type="ECO:0000313" key="4">
    <source>
        <dbReference type="Proteomes" id="UP000014411"/>
    </source>
</evidence>
<feature type="domain" description="Acyltransferase 3" evidence="2">
    <location>
        <begin position="27"/>
        <end position="97"/>
    </location>
</feature>
<feature type="transmembrane region" description="Helical" evidence="1">
    <location>
        <begin position="59"/>
        <end position="84"/>
    </location>
</feature>
<sequence>MNIRAKPPRNSLAIGVGGTGRVISYRKDIDGLRALAILPIILYHAGVPGFRGGSVGVDVFFVISGYMMALLISGEIADGGFSLLRFYERRIRRIFPALRPCSVVHRGVAPSHAG</sequence>
<keyword evidence="1" id="KW-0812">Transmembrane</keyword>
<dbReference type="InterPro" id="IPR050879">
    <property type="entry name" value="Acyltransferase_3"/>
</dbReference>
<reference evidence="3 4" key="1">
    <citation type="journal article" date="2012" name="J. Bacteriol.">
        <title>Genome sequence of Rhizobium grahamii CCGE502, a broad-host-range symbiont with low nodulation competitiveness in Phaseolus vulgaris.</title>
        <authorList>
            <person name="Althabegoiti M.J."/>
            <person name="Lozano L."/>
            <person name="Torres-Tejerizo G."/>
            <person name="Ormeno-Orrillo E."/>
            <person name="Rogel M.A."/>
            <person name="Gonzalez V."/>
            <person name="Martinez-Romero E."/>
        </authorList>
    </citation>
    <scope>NUCLEOTIDE SEQUENCE [LARGE SCALE GENOMIC DNA]</scope>
    <source>
        <strain evidence="3 4">CCGE 502</strain>
    </source>
</reference>
<keyword evidence="1" id="KW-1133">Transmembrane helix</keyword>
<evidence type="ECO:0000259" key="2">
    <source>
        <dbReference type="Pfam" id="PF01757"/>
    </source>
</evidence>
<comment type="caution">
    <text evidence="3">The sequence shown here is derived from an EMBL/GenBank/DDBJ whole genome shotgun (WGS) entry which is preliminary data.</text>
</comment>
<gene>
    <name evidence="3" type="ORF">RGCCGE502_21590</name>
</gene>
<dbReference type="InterPro" id="IPR002656">
    <property type="entry name" value="Acyl_transf_3_dom"/>
</dbReference>
<name>S3HC77_9HYPH</name>
<dbReference type="STRING" id="990285.RGCCGE502_21590"/>
<evidence type="ECO:0000313" key="3">
    <source>
        <dbReference type="EMBL" id="EPE96214.1"/>
    </source>
</evidence>
<keyword evidence="4" id="KW-1185">Reference proteome</keyword>
<dbReference type="Pfam" id="PF01757">
    <property type="entry name" value="Acyl_transf_3"/>
    <property type="match status" value="1"/>
</dbReference>
<dbReference type="PANTHER" id="PTHR23028:SF53">
    <property type="entry name" value="ACYL_TRANSF_3 DOMAIN-CONTAINING PROTEIN"/>
    <property type="match status" value="1"/>
</dbReference>
<dbReference type="eggNOG" id="COG1835">
    <property type="taxonomic scope" value="Bacteria"/>
</dbReference>
<keyword evidence="1" id="KW-0472">Membrane</keyword>
<dbReference type="PANTHER" id="PTHR23028">
    <property type="entry name" value="ACETYLTRANSFERASE"/>
    <property type="match status" value="1"/>
</dbReference>
<dbReference type="HOGENOM" id="CLU_2119119_0_0_5"/>
<dbReference type="GO" id="GO:0009103">
    <property type="term" value="P:lipopolysaccharide biosynthetic process"/>
    <property type="evidence" value="ECO:0007669"/>
    <property type="project" value="TreeGrafter"/>
</dbReference>
<accession>S3HC77</accession>
<dbReference type="Proteomes" id="UP000014411">
    <property type="component" value="Unassembled WGS sequence"/>
</dbReference>
<dbReference type="EMBL" id="AEYE02000027">
    <property type="protein sequence ID" value="EPE96214.1"/>
    <property type="molecule type" value="Genomic_DNA"/>
</dbReference>
<organism evidence="3 4">
    <name type="scientific">Rhizobium grahamii CCGE 502</name>
    <dbReference type="NCBI Taxonomy" id="990285"/>
    <lineage>
        <taxon>Bacteria</taxon>
        <taxon>Pseudomonadati</taxon>
        <taxon>Pseudomonadota</taxon>
        <taxon>Alphaproteobacteria</taxon>
        <taxon>Hyphomicrobiales</taxon>
        <taxon>Rhizobiaceae</taxon>
        <taxon>Rhizobium/Agrobacterium group</taxon>
        <taxon>Rhizobium</taxon>
    </lineage>
</organism>
<feature type="transmembrane region" description="Helical" evidence="1">
    <location>
        <begin position="31"/>
        <end position="47"/>
    </location>
</feature>